<evidence type="ECO:0000256" key="1">
    <source>
        <dbReference type="SAM" id="MobiDB-lite"/>
    </source>
</evidence>
<evidence type="ECO:0000313" key="3">
    <source>
        <dbReference type="Proteomes" id="UP000007735"/>
    </source>
</evidence>
<evidence type="ECO:0000313" key="2">
    <source>
        <dbReference type="EMBL" id="CCE97236.1"/>
    </source>
</evidence>
<dbReference type="AlphaFoldDB" id="G9ABE5"/>
<name>G9ABE5_SINF1</name>
<proteinExistence type="predicted"/>
<feature type="compositionally biased region" description="Basic residues" evidence="1">
    <location>
        <begin position="285"/>
        <end position="296"/>
    </location>
</feature>
<sequence>MSAPLQVSSALLNSRLVSRPARNPGLVAAYASGTAATIKADRLATSVYGNQHPAAAFGPYGEVARKRRDYNRARSLGRRRTCAGDGKVPPQHRAFYSQGELSVLSVIGREVSKTGSCKLTTCAIAALAGVSVRTVQYTLSKAMGIHPAMRDIPARRRPAVLLLVQRRRPRGSRTNLPNVITIINRDWVNWLSYRPSEAPALEAAEEKEWRVHDEFAGRFPRGAKAGCKEVHTTENLHINRNIEMLATEAGIDVSDGWQRSRLGLPPQIGSGRGSERQGRAQHVLGVRRHGTSAHRN</sequence>
<organism evidence="2 3">
    <name type="scientific">Sinorhizobium fredii (strain HH103)</name>
    <dbReference type="NCBI Taxonomy" id="1117943"/>
    <lineage>
        <taxon>Bacteria</taxon>
        <taxon>Pseudomonadati</taxon>
        <taxon>Pseudomonadota</taxon>
        <taxon>Alphaproteobacteria</taxon>
        <taxon>Hyphomicrobiales</taxon>
        <taxon>Rhizobiaceae</taxon>
        <taxon>Sinorhizobium/Ensifer group</taxon>
        <taxon>Sinorhizobium</taxon>
    </lineage>
</organism>
<dbReference type="KEGG" id="sfh:SFHH103_02742"/>
<feature type="region of interest" description="Disordered" evidence="1">
    <location>
        <begin position="265"/>
        <end position="296"/>
    </location>
</feature>
<dbReference type="Proteomes" id="UP000007735">
    <property type="component" value="Chromosome"/>
</dbReference>
<dbReference type="HOGENOM" id="CLU_939661_0_0_5"/>
<dbReference type="RefSeq" id="WP_014329659.1">
    <property type="nucleotide sequence ID" value="NC_016812.1"/>
</dbReference>
<dbReference type="EMBL" id="HE616890">
    <property type="protein sequence ID" value="CCE97236.1"/>
    <property type="molecule type" value="Genomic_DNA"/>
</dbReference>
<reference evidence="2 3" key="1">
    <citation type="journal article" date="2012" name="J. Bacteriol.">
        <title>Genome sequence of the soybean symbiont Sinorhizobium fredii HH103.</title>
        <authorList>
            <person name="Weidner S."/>
            <person name="Becker A."/>
            <person name="Bonilla I."/>
            <person name="Jaenicke S."/>
            <person name="Lloret J."/>
            <person name="Margaret I."/>
            <person name="Puhler A."/>
            <person name="Ruiz-Sainz J.E."/>
            <person name="Schneiker-Bekel S."/>
            <person name="Szczepanowski R."/>
            <person name="Vinardell J.M."/>
            <person name="Zehner S."/>
            <person name="Gottfert M."/>
        </authorList>
    </citation>
    <scope>NUCLEOTIDE SEQUENCE [LARGE SCALE GENOMIC DNA]</scope>
    <source>
        <strain evidence="2 3">HH103</strain>
    </source>
</reference>
<gene>
    <name evidence="2" type="ordered locus">SFHH103_02742</name>
</gene>
<protein>
    <submittedName>
        <fullName evidence="2">Uncharacterized protein</fullName>
    </submittedName>
</protein>
<accession>G9ABE5</accession>